<protein>
    <submittedName>
        <fullName evidence="2">Chemosensory protein 5-like protein</fullName>
    </submittedName>
</protein>
<proteinExistence type="evidence at transcript level"/>
<dbReference type="InterPro" id="IPR036682">
    <property type="entry name" value="OS_D_A10/PebIII_sf"/>
</dbReference>
<organism evidence="2">
    <name type="scientific">Antheraea pernyi</name>
    <name type="common">Chinese oak silk moth</name>
    <name type="synonym">Bombyx pernyi</name>
    <dbReference type="NCBI Taxonomy" id="7119"/>
    <lineage>
        <taxon>Eukaryota</taxon>
        <taxon>Metazoa</taxon>
        <taxon>Ecdysozoa</taxon>
        <taxon>Arthropoda</taxon>
        <taxon>Hexapoda</taxon>
        <taxon>Insecta</taxon>
        <taxon>Pterygota</taxon>
        <taxon>Neoptera</taxon>
        <taxon>Endopterygota</taxon>
        <taxon>Lepidoptera</taxon>
        <taxon>Glossata</taxon>
        <taxon>Ditrysia</taxon>
        <taxon>Bombycoidea</taxon>
        <taxon>Saturniidae</taxon>
        <taxon>Saturniinae</taxon>
        <taxon>Saturniini</taxon>
        <taxon>Antheraea</taxon>
    </lineage>
</organism>
<name>A0AAU6R561_ANTPE</name>
<feature type="signal peptide" evidence="1">
    <location>
        <begin position="1"/>
        <end position="18"/>
    </location>
</feature>
<dbReference type="EMBL" id="OQ847578">
    <property type="protein sequence ID" value="WZD84297.1"/>
    <property type="molecule type" value="mRNA"/>
</dbReference>
<feature type="chain" id="PRO_5043402960" evidence="1">
    <location>
        <begin position="19"/>
        <end position="128"/>
    </location>
</feature>
<keyword evidence="1" id="KW-0732">Signal</keyword>
<dbReference type="Pfam" id="PF03392">
    <property type="entry name" value="OS-D"/>
    <property type="match status" value="1"/>
</dbReference>
<dbReference type="AlphaFoldDB" id="A0AAU6R561"/>
<sequence length="128" mass="14281">MKAIFVVCLLGLAGVTLAAPDKYTSKYDTIDLKQILSNRRLLVPYLLCILDQGKCTPEGKELRSHIQEAIETDCAKCTEAQRSGTDEVIGHLVVEEPEYWGELTAKFDPTGRYVKAHEAELTRLRKSG</sequence>
<dbReference type="SUPFAM" id="SSF100910">
    <property type="entry name" value="Chemosensory protein Csp2"/>
    <property type="match status" value="1"/>
</dbReference>
<dbReference type="PANTHER" id="PTHR11257:SF12">
    <property type="entry name" value="EJACULATORY BULB-SPECIFIC PROTEIN 3-RELATED"/>
    <property type="match status" value="1"/>
</dbReference>
<dbReference type="Gene3D" id="1.10.2080.10">
    <property type="entry name" value="Insect odorant-binding protein A10/Ejaculatory bulb-specific protein 3"/>
    <property type="match status" value="1"/>
</dbReference>
<dbReference type="PANTHER" id="PTHR11257">
    <property type="entry name" value="CHEMOSENSORY PROTEIN-RELATED"/>
    <property type="match status" value="1"/>
</dbReference>
<evidence type="ECO:0000256" key="1">
    <source>
        <dbReference type="SAM" id="SignalP"/>
    </source>
</evidence>
<accession>A0AAU6R561</accession>
<gene>
    <name evidence="2" type="primary">CSP5</name>
</gene>
<dbReference type="InterPro" id="IPR005055">
    <property type="entry name" value="A10/PebIII"/>
</dbReference>
<reference evidence="2" key="1">
    <citation type="submission" date="2023-04" db="EMBL/GenBank/DDBJ databases">
        <title>Characterization and function of chemosensory protein 5 from Antheraea pernyi.</title>
        <authorList>
            <person name="Zhu B."/>
            <person name="Xu X."/>
            <person name="Chen Z."/>
            <person name="Ding L."/>
        </authorList>
    </citation>
    <scope>NUCLEOTIDE SEQUENCE</scope>
</reference>
<evidence type="ECO:0000313" key="2">
    <source>
        <dbReference type="EMBL" id="WZD84297.1"/>
    </source>
</evidence>